<proteinExistence type="predicted"/>
<comment type="caution">
    <text evidence="1">The sequence shown here is derived from an EMBL/GenBank/DDBJ whole genome shotgun (WGS) entry which is preliminary data.</text>
</comment>
<evidence type="ECO:0008006" key="3">
    <source>
        <dbReference type="Google" id="ProtNLM"/>
    </source>
</evidence>
<gene>
    <name evidence="1" type="ORF">F960_00197</name>
</gene>
<dbReference type="eggNOG" id="COG3209">
    <property type="taxonomic scope" value="Bacteria"/>
</dbReference>
<dbReference type="InterPro" id="IPR022385">
    <property type="entry name" value="Rhs_assc_core"/>
</dbReference>
<accession>N8YFL4</accession>
<evidence type="ECO:0000313" key="1">
    <source>
        <dbReference type="EMBL" id="ENV35592.1"/>
    </source>
</evidence>
<dbReference type="Proteomes" id="UP000013117">
    <property type="component" value="Unassembled WGS sequence"/>
</dbReference>
<protein>
    <recommendedName>
        <fullName evidence="3">RHS repeat-associated core domain-containing protein</fullName>
    </recommendedName>
</protein>
<dbReference type="Gene3D" id="2.180.10.10">
    <property type="entry name" value="RHS repeat-associated core"/>
    <property type="match status" value="1"/>
</dbReference>
<dbReference type="AlphaFoldDB" id="N8YFL4"/>
<dbReference type="HOGENOM" id="CLU_1709301_0_0_6"/>
<sequence>MGRFISKDPIGLLGGNNIYAYAPNPVGWVDPLGLSSQQNTCCKKKEDECKSTISSFDARRKVLKLDKAIACTSAPIAQRGIKGWEQYLCKVGNNNKDPNSYRIISHHQPDKDHKCPHWHIGIPKGLESNNTPTTFSNGAWKYHSSQDAIEHKK</sequence>
<dbReference type="STRING" id="202952.GCA_000747725_00909"/>
<name>N8YFL4_9GAMM</name>
<evidence type="ECO:0000313" key="2">
    <source>
        <dbReference type="Proteomes" id="UP000013117"/>
    </source>
</evidence>
<dbReference type="NCBIfam" id="TIGR03696">
    <property type="entry name" value="Rhs_assc_core"/>
    <property type="match status" value="1"/>
</dbReference>
<dbReference type="EMBL" id="APPN01000017">
    <property type="protein sequence ID" value="ENV35592.1"/>
    <property type="molecule type" value="Genomic_DNA"/>
</dbReference>
<organism evidence="1 2">
    <name type="scientific">Acinetobacter gerneri DSM 14967 = CIP 107464 = MTCC 9824</name>
    <dbReference type="NCBI Taxonomy" id="1120926"/>
    <lineage>
        <taxon>Bacteria</taxon>
        <taxon>Pseudomonadati</taxon>
        <taxon>Pseudomonadota</taxon>
        <taxon>Gammaproteobacteria</taxon>
        <taxon>Moraxellales</taxon>
        <taxon>Moraxellaceae</taxon>
        <taxon>Acinetobacter</taxon>
    </lineage>
</organism>
<keyword evidence="2" id="KW-1185">Reference proteome</keyword>
<reference evidence="1 2" key="1">
    <citation type="submission" date="2013-02" db="EMBL/GenBank/DDBJ databases">
        <title>The Genome Sequence of Acinetobacter gerneri CIP 107464.</title>
        <authorList>
            <consortium name="The Broad Institute Genome Sequencing Platform"/>
            <consortium name="The Broad Institute Genome Sequencing Center for Infectious Disease"/>
            <person name="Cerqueira G."/>
            <person name="Feldgarden M."/>
            <person name="Courvalin P."/>
            <person name="Perichon B."/>
            <person name="Grillot-Courvalin C."/>
            <person name="Clermont D."/>
            <person name="Rocha E."/>
            <person name="Yoon E.-J."/>
            <person name="Nemec A."/>
            <person name="Walker B."/>
            <person name="Young S.K."/>
            <person name="Zeng Q."/>
            <person name="Gargeya S."/>
            <person name="Fitzgerald M."/>
            <person name="Haas B."/>
            <person name="Abouelleil A."/>
            <person name="Alvarado L."/>
            <person name="Arachchi H.M."/>
            <person name="Berlin A.M."/>
            <person name="Chapman S.B."/>
            <person name="Dewar J."/>
            <person name="Goldberg J."/>
            <person name="Griggs A."/>
            <person name="Gujja S."/>
            <person name="Hansen M."/>
            <person name="Howarth C."/>
            <person name="Imamovic A."/>
            <person name="Larimer J."/>
            <person name="McCowan C."/>
            <person name="Murphy C."/>
            <person name="Neiman D."/>
            <person name="Pearson M."/>
            <person name="Priest M."/>
            <person name="Roberts A."/>
            <person name="Saif S."/>
            <person name="Shea T."/>
            <person name="Sisk P."/>
            <person name="Sykes S."/>
            <person name="Wortman J."/>
            <person name="Nusbaum C."/>
            <person name="Birren B."/>
        </authorList>
    </citation>
    <scope>NUCLEOTIDE SEQUENCE [LARGE SCALE GENOMIC DNA]</scope>
    <source>
        <strain evidence="1 2">CIP 107464</strain>
    </source>
</reference>